<reference evidence="3 4" key="1">
    <citation type="submission" date="2024-07" db="EMBL/GenBank/DDBJ databases">
        <title>Novosphingobium kalidii RD2P27.</title>
        <authorList>
            <person name="Sun J.-Q."/>
        </authorList>
    </citation>
    <scope>NUCLEOTIDE SEQUENCE [LARGE SCALE GENOMIC DNA]</scope>
    <source>
        <strain evidence="3 4">RD2P27</strain>
    </source>
</reference>
<feature type="compositionally biased region" description="Polar residues" evidence="1">
    <location>
        <begin position="62"/>
        <end position="71"/>
    </location>
</feature>
<keyword evidence="4" id="KW-1185">Reference proteome</keyword>
<dbReference type="RefSeq" id="WP_353983873.1">
    <property type="nucleotide sequence ID" value="NZ_JBEWLY010000013.1"/>
</dbReference>
<comment type="caution">
    <text evidence="3">The sequence shown here is derived from an EMBL/GenBank/DDBJ whole genome shotgun (WGS) entry which is preliminary data.</text>
</comment>
<dbReference type="Pfam" id="PF01713">
    <property type="entry name" value="Smr"/>
    <property type="match status" value="1"/>
</dbReference>
<dbReference type="PANTHER" id="PTHR35562:SF2">
    <property type="entry name" value="DNA ENDONUCLEASE SMRA-RELATED"/>
    <property type="match status" value="1"/>
</dbReference>
<feature type="region of interest" description="Disordered" evidence="1">
    <location>
        <begin position="21"/>
        <end position="86"/>
    </location>
</feature>
<evidence type="ECO:0000313" key="4">
    <source>
        <dbReference type="Proteomes" id="UP001548713"/>
    </source>
</evidence>
<accession>A0ABV2D0N7</accession>
<dbReference type="SUPFAM" id="SSF160443">
    <property type="entry name" value="SMR domain-like"/>
    <property type="match status" value="1"/>
</dbReference>
<protein>
    <submittedName>
        <fullName evidence="3">Smr/MutS family protein</fullName>
    </submittedName>
</protein>
<evidence type="ECO:0000313" key="3">
    <source>
        <dbReference type="EMBL" id="MET1755412.1"/>
    </source>
</evidence>
<dbReference type="PROSITE" id="PS50828">
    <property type="entry name" value="SMR"/>
    <property type="match status" value="1"/>
</dbReference>
<dbReference type="PANTHER" id="PTHR35562">
    <property type="entry name" value="DNA ENDONUCLEASE SMRA-RELATED"/>
    <property type="match status" value="1"/>
</dbReference>
<dbReference type="InterPro" id="IPR036063">
    <property type="entry name" value="Smr_dom_sf"/>
</dbReference>
<name>A0ABV2D0N7_9SPHN</name>
<dbReference type="InterPro" id="IPR002625">
    <property type="entry name" value="Smr_dom"/>
</dbReference>
<dbReference type="EMBL" id="JBEWLY010000013">
    <property type="protein sequence ID" value="MET1755412.1"/>
    <property type="molecule type" value="Genomic_DNA"/>
</dbReference>
<dbReference type="Proteomes" id="UP001548713">
    <property type="component" value="Unassembled WGS sequence"/>
</dbReference>
<organism evidence="3 4">
    <name type="scientific">Novosphingobium kalidii</name>
    <dbReference type="NCBI Taxonomy" id="3230299"/>
    <lineage>
        <taxon>Bacteria</taxon>
        <taxon>Pseudomonadati</taxon>
        <taxon>Pseudomonadota</taxon>
        <taxon>Alphaproteobacteria</taxon>
        <taxon>Sphingomonadales</taxon>
        <taxon>Sphingomonadaceae</taxon>
        <taxon>Novosphingobium</taxon>
    </lineage>
</organism>
<proteinExistence type="predicted"/>
<evidence type="ECO:0000256" key="1">
    <source>
        <dbReference type="SAM" id="MobiDB-lite"/>
    </source>
</evidence>
<feature type="domain" description="Smr" evidence="2">
    <location>
        <begin position="106"/>
        <end position="195"/>
    </location>
</feature>
<evidence type="ECO:0000259" key="2">
    <source>
        <dbReference type="PROSITE" id="PS50828"/>
    </source>
</evidence>
<gene>
    <name evidence="3" type="ORF">ABVV53_08060</name>
</gene>
<sequence length="198" mass="21111">MRPPRRLSPEEAAVWRRVAETVKPLNPQKAARIDAAPQLPKEPLPQAASSPPGSAPHPKARQTGSVISSTAVRPAPPARSGHDKVGLDSSWERKVARGGMEPDFSLDLHGSTLDQAYSRLIHGLSQAKAMGARVVLVVTGKPRPAEAADRGTARGAIRAKLMDWLGASEHASAIAAIRGAHRRHGGPGAVYIILKRRR</sequence>
<dbReference type="Gene3D" id="3.30.1370.110">
    <property type="match status" value="1"/>
</dbReference>